<protein>
    <submittedName>
        <fullName evidence="2">Uncharacterized protein</fullName>
    </submittedName>
</protein>
<name>A0A1H4J8Q8_9BACT</name>
<proteinExistence type="predicted"/>
<feature type="region of interest" description="Disordered" evidence="1">
    <location>
        <begin position="1"/>
        <end position="31"/>
    </location>
</feature>
<sequence length="31" mass="3504">MANIKEEQSKMHGDKLSQAVKAEHVDAVPRR</sequence>
<evidence type="ECO:0000313" key="3">
    <source>
        <dbReference type="Proteomes" id="UP000182409"/>
    </source>
</evidence>
<dbReference type="EMBL" id="FNSD01000001">
    <property type="protein sequence ID" value="SEB42680.1"/>
    <property type="molecule type" value="Genomic_DNA"/>
</dbReference>
<dbReference type="Proteomes" id="UP000182409">
    <property type="component" value="Unassembled WGS sequence"/>
</dbReference>
<gene>
    <name evidence="2" type="ORF">SAMN05443244_0448</name>
</gene>
<organism evidence="2 3">
    <name type="scientific">Terriglobus roseus</name>
    <dbReference type="NCBI Taxonomy" id="392734"/>
    <lineage>
        <taxon>Bacteria</taxon>
        <taxon>Pseudomonadati</taxon>
        <taxon>Acidobacteriota</taxon>
        <taxon>Terriglobia</taxon>
        <taxon>Terriglobales</taxon>
        <taxon>Acidobacteriaceae</taxon>
        <taxon>Terriglobus</taxon>
    </lineage>
</organism>
<dbReference type="AlphaFoldDB" id="A0A1H4J8Q8"/>
<accession>A0A1H4J8Q8</accession>
<evidence type="ECO:0000313" key="2">
    <source>
        <dbReference type="EMBL" id="SEB42680.1"/>
    </source>
</evidence>
<evidence type="ECO:0000256" key="1">
    <source>
        <dbReference type="SAM" id="MobiDB-lite"/>
    </source>
</evidence>
<reference evidence="2 3" key="1">
    <citation type="submission" date="2016-10" db="EMBL/GenBank/DDBJ databases">
        <authorList>
            <person name="de Groot N.N."/>
        </authorList>
    </citation>
    <scope>NUCLEOTIDE SEQUENCE [LARGE SCALE GENOMIC DNA]</scope>
    <source>
        <strain evidence="2 3">AB35.6</strain>
    </source>
</reference>